<dbReference type="RefSeq" id="WP_138049646.1">
    <property type="nucleotide sequence ID" value="NZ_VBZC01000060.1"/>
</dbReference>
<sequence length="110" mass="12254">MIIGKYHGRRYLAADGTHLLVTTANSRDDRSWSTRVAPLSATTRLAPEHCGHSDEVLRHNGGPALLTVQFQSDTNWQVRYVCQGLRYWPARQTSTPTSGTEVGVDRRCGD</sequence>
<keyword evidence="2" id="KW-1185">Reference proteome</keyword>
<reference evidence="1 2" key="1">
    <citation type="submission" date="2019-05" db="EMBL/GenBank/DDBJ databases">
        <title>Streptomyces sp. NEAU-C151, a novel actinomycete isolated from soil.</title>
        <authorList>
            <person name="Han L."/>
            <person name="Jiang H."/>
        </authorList>
    </citation>
    <scope>NUCLEOTIDE SEQUENCE [LARGE SCALE GENOMIC DNA]</scope>
    <source>
        <strain evidence="1 2">NEAU-C151</strain>
    </source>
</reference>
<protein>
    <submittedName>
        <fullName evidence="1">Uncharacterized protein</fullName>
    </submittedName>
</protein>
<dbReference type="EMBL" id="VBZC01000060">
    <property type="protein sequence ID" value="TLS41209.1"/>
    <property type="molecule type" value="Genomic_DNA"/>
</dbReference>
<evidence type="ECO:0000313" key="1">
    <source>
        <dbReference type="EMBL" id="TLS41209.1"/>
    </source>
</evidence>
<comment type="caution">
    <text evidence="1">The sequence shown here is derived from an EMBL/GenBank/DDBJ whole genome shotgun (WGS) entry which is preliminary data.</text>
</comment>
<proteinExistence type="predicted"/>
<organism evidence="1 2">
    <name type="scientific">Streptomyces montanus</name>
    <dbReference type="NCBI Taxonomy" id="2580423"/>
    <lineage>
        <taxon>Bacteria</taxon>
        <taxon>Bacillati</taxon>
        <taxon>Actinomycetota</taxon>
        <taxon>Actinomycetes</taxon>
        <taxon>Kitasatosporales</taxon>
        <taxon>Streptomycetaceae</taxon>
        <taxon>Streptomyces</taxon>
    </lineage>
</organism>
<gene>
    <name evidence="1" type="ORF">FE633_37600</name>
</gene>
<accession>A0A5R9FFB3</accession>
<dbReference type="Proteomes" id="UP000305906">
    <property type="component" value="Unassembled WGS sequence"/>
</dbReference>
<evidence type="ECO:0000313" key="2">
    <source>
        <dbReference type="Proteomes" id="UP000305906"/>
    </source>
</evidence>
<name>A0A5R9FFB3_9ACTN</name>
<dbReference type="AlphaFoldDB" id="A0A5R9FFB3"/>